<feature type="compositionally biased region" description="Acidic residues" evidence="1">
    <location>
        <begin position="74"/>
        <end position="101"/>
    </location>
</feature>
<evidence type="ECO:0000256" key="1">
    <source>
        <dbReference type="SAM" id="MobiDB-lite"/>
    </source>
</evidence>
<name>A0A8J2X367_9STRA</name>
<evidence type="ECO:0000313" key="3">
    <source>
        <dbReference type="EMBL" id="CAH0378627.1"/>
    </source>
</evidence>
<dbReference type="Gene3D" id="1.10.8.270">
    <property type="entry name" value="putative rabgap domain of human tbc1 domain family member 14 like domains"/>
    <property type="match status" value="1"/>
</dbReference>
<dbReference type="SUPFAM" id="SSF47923">
    <property type="entry name" value="Ypt/Rab-GAP domain of gyp1p"/>
    <property type="match status" value="1"/>
</dbReference>
<dbReference type="InterPro" id="IPR035969">
    <property type="entry name" value="Rab-GAP_TBC_sf"/>
</dbReference>
<feature type="region of interest" description="Disordered" evidence="1">
    <location>
        <begin position="1"/>
        <end position="101"/>
    </location>
</feature>
<reference evidence="3" key="1">
    <citation type="submission" date="2021-11" db="EMBL/GenBank/DDBJ databases">
        <authorList>
            <consortium name="Genoscope - CEA"/>
            <person name="William W."/>
        </authorList>
    </citation>
    <scope>NUCLEOTIDE SEQUENCE</scope>
</reference>
<keyword evidence="4" id="KW-1185">Reference proteome</keyword>
<dbReference type="Pfam" id="PF00566">
    <property type="entry name" value="RabGAP-TBC"/>
    <property type="match status" value="1"/>
</dbReference>
<dbReference type="InterPro" id="IPR000195">
    <property type="entry name" value="Rab-GAP-TBC_dom"/>
</dbReference>
<dbReference type="PROSITE" id="PS50086">
    <property type="entry name" value="TBC_RABGAP"/>
    <property type="match status" value="1"/>
</dbReference>
<evidence type="ECO:0000259" key="2">
    <source>
        <dbReference type="PROSITE" id="PS50086"/>
    </source>
</evidence>
<feature type="domain" description="Rab-GAP TBC" evidence="2">
    <location>
        <begin position="127"/>
        <end position="313"/>
    </location>
</feature>
<evidence type="ECO:0000313" key="4">
    <source>
        <dbReference type="Proteomes" id="UP000789595"/>
    </source>
</evidence>
<dbReference type="AlphaFoldDB" id="A0A8J2X367"/>
<dbReference type="OrthoDB" id="17687at2759"/>
<accession>A0A8J2X367</accession>
<gene>
    <name evidence="3" type="ORF">PECAL_6P02200</name>
</gene>
<proteinExistence type="predicted"/>
<comment type="caution">
    <text evidence="3">The sequence shown here is derived from an EMBL/GenBank/DDBJ whole genome shotgun (WGS) entry which is preliminary data.</text>
</comment>
<feature type="compositionally biased region" description="Low complexity" evidence="1">
    <location>
        <begin position="1"/>
        <end position="29"/>
    </location>
</feature>
<protein>
    <recommendedName>
        <fullName evidence="2">Rab-GAP TBC domain-containing protein</fullName>
    </recommendedName>
</protein>
<dbReference type="Proteomes" id="UP000789595">
    <property type="component" value="Unassembled WGS sequence"/>
</dbReference>
<sequence>MADDAAPQAEAPEPTAEPNADAANEPARAIPQPRPTAWVTGGGALTYARPVPDVDEASADAELHSARAAATPTADDDADDSREGLDDDATSTDSDTDSDGDEAAWAAADGLTEDHRALRVQGLAWDGVPQNRRRRVWLELSGASRRAGDPTVPPDELRRTTEELESVVGSRVAADVKLDCGRGGGRTNSRERLVLRRVLLAVAAKYPATGYAQGLNVVAQTLLESVGCEESILFWLLAELVDGRLKGWWAGDFSVSLGSIASALGKWSALNGEDECLPSFATTWALSLFGQHAGKPTPKPFRRACLDAILCSNEGGVQAVLGIALAAADVVQRCPSEDMVGRGLAVARAFSNERRQVLLEASRLARTALVEVEPNQLLFDAPSEFFWLHTARRVAEARLAPVEQAVETAAPSLYATTASARKAADRSLAHDEKPLLLILGDASSADACAYVAAELLGVDNERSPPVEETDEPSCNPGAAPGNVRYRWGDAAIDSVSSFGVPVRSRPTAALRRVDAAVVVDAEVAQKLLAEADGVIFVIDASTPWRRQSAPVERAAFASMDAGGPQVRVVCVTTGAGDGDDEVANHWNARGTQAAFRTAGTALAAAGARTARPLPAFGVLGVSSKTTRAELRALSKLVDGLPAACAEKAVAALLARCDCVRAVATTLDALAATPPSRLYRWSSALIGLVTPETVAPILDEASAYRAMPDDARPPLAASAAAWEGLDGTRLAAWADASPARKRLDRALDVEAPAMLRAAQKR</sequence>
<organism evidence="3 4">
    <name type="scientific">Pelagomonas calceolata</name>
    <dbReference type="NCBI Taxonomy" id="35677"/>
    <lineage>
        <taxon>Eukaryota</taxon>
        <taxon>Sar</taxon>
        <taxon>Stramenopiles</taxon>
        <taxon>Ochrophyta</taxon>
        <taxon>Pelagophyceae</taxon>
        <taxon>Pelagomonadales</taxon>
        <taxon>Pelagomonadaceae</taxon>
        <taxon>Pelagomonas</taxon>
    </lineage>
</organism>
<dbReference type="EMBL" id="CAKKNE010000006">
    <property type="protein sequence ID" value="CAH0378627.1"/>
    <property type="molecule type" value="Genomic_DNA"/>
</dbReference>